<evidence type="ECO:0000256" key="4">
    <source>
        <dbReference type="ARBA" id="ARBA00022989"/>
    </source>
</evidence>
<proteinExistence type="predicted"/>
<feature type="transmembrane region" description="Helical" evidence="6">
    <location>
        <begin position="12"/>
        <end position="35"/>
    </location>
</feature>
<gene>
    <name evidence="7" type="ORF">METZ01_LOCUS285753</name>
</gene>
<name>A0A382L8D9_9ZZZZ</name>
<keyword evidence="3 6" id="KW-0812">Transmembrane</keyword>
<accession>A0A382L8D9</accession>
<evidence type="ECO:0000256" key="6">
    <source>
        <dbReference type="SAM" id="Phobius"/>
    </source>
</evidence>
<dbReference type="PANTHER" id="PTHR30213:SF0">
    <property type="entry name" value="UPF0761 MEMBRANE PROTEIN YIHY"/>
    <property type="match status" value="1"/>
</dbReference>
<feature type="transmembrane region" description="Helical" evidence="6">
    <location>
        <begin position="118"/>
        <end position="140"/>
    </location>
</feature>
<dbReference type="Pfam" id="PF03631">
    <property type="entry name" value="Virul_fac_BrkB"/>
    <property type="match status" value="1"/>
</dbReference>
<protein>
    <recommendedName>
        <fullName evidence="8">YihY/virulence factor BrkB family protein</fullName>
    </recommendedName>
</protein>
<keyword evidence="5 6" id="KW-0472">Membrane</keyword>
<feature type="non-terminal residue" evidence="7">
    <location>
        <position position="155"/>
    </location>
</feature>
<dbReference type="PANTHER" id="PTHR30213">
    <property type="entry name" value="INNER MEMBRANE PROTEIN YHJD"/>
    <property type="match status" value="1"/>
</dbReference>
<evidence type="ECO:0008006" key="8">
    <source>
        <dbReference type="Google" id="ProtNLM"/>
    </source>
</evidence>
<feature type="transmembrane region" description="Helical" evidence="6">
    <location>
        <begin position="78"/>
        <end position="98"/>
    </location>
</feature>
<evidence type="ECO:0000256" key="1">
    <source>
        <dbReference type="ARBA" id="ARBA00004651"/>
    </source>
</evidence>
<organism evidence="7">
    <name type="scientific">marine metagenome</name>
    <dbReference type="NCBI Taxonomy" id="408172"/>
    <lineage>
        <taxon>unclassified sequences</taxon>
        <taxon>metagenomes</taxon>
        <taxon>ecological metagenomes</taxon>
    </lineage>
</organism>
<evidence type="ECO:0000256" key="5">
    <source>
        <dbReference type="ARBA" id="ARBA00023136"/>
    </source>
</evidence>
<dbReference type="InterPro" id="IPR017039">
    <property type="entry name" value="Virul_fac_BrkB"/>
</dbReference>
<feature type="non-terminal residue" evidence="7">
    <location>
        <position position="1"/>
    </location>
</feature>
<evidence type="ECO:0000256" key="3">
    <source>
        <dbReference type="ARBA" id="ARBA00022692"/>
    </source>
</evidence>
<keyword evidence="4 6" id="KW-1133">Transmembrane helix</keyword>
<dbReference type="GO" id="GO:0005886">
    <property type="term" value="C:plasma membrane"/>
    <property type="evidence" value="ECO:0007669"/>
    <property type="project" value="UniProtKB-SubCell"/>
</dbReference>
<dbReference type="AlphaFoldDB" id="A0A382L8D9"/>
<evidence type="ECO:0000313" key="7">
    <source>
        <dbReference type="EMBL" id="SVC32899.1"/>
    </source>
</evidence>
<comment type="subcellular location">
    <subcellularLocation>
        <location evidence="1">Cell membrane</location>
        <topology evidence="1">Multi-pass membrane protein</topology>
    </subcellularLocation>
</comment>
<keyword evidence="2" id="KW-1003">Cell membrane</keyword>
<reference evidence="7" key="1">
    <citation type="submission" date="2018-05" db="EMBL/GenBank/DDBJ databases">
        <authorList>
            <person name="Lanie J.A."/>
            <person name="Ng W.-L."/>
            <person name="Kazmierczak K.M."/>
            <person name="Andrzejewski T.M."/>
            <person name="Davidsen T.M."/>
            <person name="Wayne K.J."/>
            <person name="Tettelin H."/>
            <person name="Glass J.I."/>
            <person name="Rusch D."/>
            <person name="Podicherti R."/>
            <person name="Tsui H.-C.T."/>
            <person name="Winkler M.E."/>
        </authorList>
    </citation>
    <scope>NUCLEOTIDE SEQUENCE</scope>
</reference>
<evidence type="ECO:0000256" key="2">
    <source>
        <dbReference type="ARBA" id="ARBA00022475"/>
    </source>
</evidence>
<dbReference type="EMBL" id="UINC01085394">
    <property type="protein sequence ID" value="SVC32899.1"/>
    <property type="molecule type" value="Genomic_DNA"/>
</dbReference>
<sequence length="155" mass="16959">VRGAYDHDCADAAAAMAFDFVFAIFPAVIVLTALLSVMDIPVEAFGALLGEFDVVVPGPLIELIEENLRHSASAPQSFFALGILGVIWPASASMSTTMSALNRAYGTSEDRTVWLRRFLSIVLIISLGLALVFLFNLIVFSEQVDIWLERHWVLS</sequence>